<dbReference type="PANTHER" id="PTHR23513">
    <property type="entry name" value="INTEGRAL MEMBRANE EFFLUX PROTEIN-RELATED"/>
    <property type="match status" value="1"/>
</dbReference>
<protein>
    <submittedName>
        <fullName evidence="8">MFS transporter</fullName>
    </submittedName>
</protein>
<evidence type="ECO:0000256" key="5">
    <source>
        <dbReference type="ARBA" id="ARBA00023136"/>
    </source>
</evidence>
<dbReference type="CDD" id="cd06173">
    <property type="entry name" value="MFS_MefA_like"/>
    <property type="match status" value="1"/>
</dbReference>
<dbReference type="Proteomes" id="UP000481109">
    <property type="component" value="Unassembled WGS sequence"/>
</dbReference>
<dbReference type="AlphaFoldDB" id="A0A6G4XMV6"/>
<feature type="transmembrane region" description="Helical" evidence="7">
    <location>
        <begin position="360"/>
        <end position="378"/>
    </location>
</feature>
<proteinExistence type="predicted"/>
<gene>
    <name evidence="8" type="ORF">G6045_21135</name>
</gene>
<feature type="transmembrane region" description="Helical" evidence="7">
    <location>
        <begin position="85"/>
        <end position="106"/>
    </location>
</feature>
<evidence type="ECO:0000313" key="9">
    <source>
        <dbReference type="Proteomes" id="UP000481109"/>
    </source>
</evidence>
<keyword evidence="4 7" id="KW-1133">Transmembrane helix</keyword>
<feature type="transmembrane region" description="Helical" evidence="7">
    <location>
        <begin position="399"/>
        <end position="422"/>
    </location>
</feature>
<feature type="transmembrane region" description="Helical" evidence="7">
    <location>
        <begin position="332"/>
        <end position="354"/>
    </location>
</feature>
<reference evidence="8 9" key="1">
    <citation type="submission" date="2020-02" db="EMBL/GenBank/DDBJ databases">
        <title>Whole-genome analyses of novel actinobacteria.</title>
        <authorList>
            <person name="Sahin N."/>
            <person name="Tokatli A."/>
        </authorList>
    </citation>
    <scope>NUCLEOTIDE SEQUENCE [LARGE SCALE GENOMIC DNA]</scope>
    <source>
        <strain evidence="8 9">YC504</strain>
    </source>
</reference>
<evidence type="ECO:0000313" key="8">
    <source>
        <dbReference type="EMBL" id="NGO78150.1"/>
    </source>
</evidence>
<keyword evidence="5 7" id="KW-0472">Membrane</keyword>
<evidence type="ECO:0000256" key="3">
    <source>
        <dbReference type="ARBA" id="ARBA00022692"/>
    </source>
</evidence>
<dbReference type="GO" id="GO:0022857">
    <property type="term" value="F:transmembrane transporter activity"/>
    <property type="evidence" value="ECO:0007669"/>
    <property type="project" value="InterPro"/>
</dbReference>
<evidence type="ECO:0000256" key="6">
    <source>
        <dbReference type="SAM" id="MobiDB-lite"/>
    </source>
</evidence>
<feature type="transmembrane region" description="Helical" evidence="7">
    <location>
        <begin position="184"/>
        <end position="203"/>
    </location>
</feature>
<dbReference type="InterPro" id="IPR011701">
    <property type="entry name" value="MFS"/>
</dbReference>
<dbReference type="GO" id="GO:0005886">
    <property type="term" value="C:plasma membrane"/>
    <property type="evidence" value="ECO:0007669"/>
    <property type="project" value="UniProtKB-SubCell"/>
</dbReference>
<keyword evidence="3 7" id="KW-0812">Transmembrane</keyword>
<sequence>MIERSIQQTELSVSIERKPGGACVPSEDISGTRKKPADGEGGETPGLWRNPAYRTFLGVQTLSALGDSFSYVALPLLVLHTTGSVLQMGLVTALTGIASIVMGLFAGVVADRFDRRRLLMLADGARCLLYLLIPLAWLRGEPIWLIYAIVPVAGCFSMLFQVTYVTVVPSLVGRDQITKANGHLFATYAAAGVAGPALAGFVASAAGPAAAIGIDAATFAVSALGILFVRFDSRPRRDDAEPRTEGEKAQRGGVREEFLAGAKFLWAHPMLRPLTLLLSLFTFLTYGLTDLVIFLIKHQLDRPDTTVGYVLTAGTVGSFIAAAVVARIRKRLAFGVVWISGVVLAGLSIATIGLVDSVPLVGALMLLTMMCTGIAGISSMSLRQEVTPSHLLGRVTSSFWTIHTALGPLGAGVVTAAAAGLGVTTTCLLVGLAVVAVALTGTLTGLRPRRAEPTPQS</sequence>
<comment type="caution">
    <text evidence="8">The sequence shown here is derived from an EMBL/GenBank/DDBJ whole genome shotgun (WGS) entry which is preliminary data.</text>
</comment>
<comment type="subcellular location">
    <subcellularLocation>
        <location evidence="1">Cell membrane</location>
        <topology evidence="1">Multi-pass membrane protein</topology>
    </subcellularLocation>
</comment>
<feature type="transmembrane region" description="Helical" evidence="7">
    <location>
        <begin position="144"/>
        <end position="172"/>
    </location>
</feature>
<feature type="transmembrane region" description="Helical" evidence="7">
    <location>
        <begin position="118"/>
        <end position="138"/>
    </location>
</feature>
<dbReference type="EMBL" id="JAAKZW010000090">
    <property type="protein sequence ID" value="NGO78150.1"/>
    <property type="molecule type" value="Genomic_DNA"/>
</dbReference>
<evidence type="ECO:0000256" key="7">
    <source>
        <dbReference type="SAM" id="Phobius"/>
    </source>
</evidence>
<feature type="transmembrane region" description="Helical" evidence="7">
    <location>
        <begin position="209"/>
        <end position="229"/>
    </location>
</feature>
<evidence type="ECO:0000256" key="4">
    <source>
        <dbReference type="ARBA" id="ARBA00022989"/>
    </source>
</evidence>
<name>A0A6G4XMV6_9ACTN</name>
<dbReference type="Gene3D" id="1.20.1250.20">
    <property type="entry name" value="MFS general substrate transporter like domains"/>
    <property type="match status" value="1"/>
</dbReference>
<accession>A0A6G4XMV6</accession>
<feature type="transmembrane region" description="Helical" evidence="7">
    <location>
        <begin position="274"/>
        <end position="296"/>
    </location>
</feature>
<feature type="region of interest" description="Disordered" evidence="6">
    <location>
        <begin position="17"/>
        <end position="45"/>
    </location>
</feature>
<feature type="transmembrane region" description="Helical" evidence="7">
    <location>
        <begin position="428"/>
        <end position="446"/>
    </location>
</feature>
<organism evidence="8 9">
    <name type="scientific">Streptomyces mesophilus</name>
    <dbReference type="NCBI Taxonomy" id="1775132"/>
    <lineage>
        <taxon>Bacteria</taxon>
        <taxon>Bacillati</taxon>
        <taxon>Actinomycetota</taxon>
        <taxon>Actinomycetes</taxon>
        <taxon>Kitasatosporales</taxon>
        <taxon>Streptomycetaceae</taxon>
        <taxon>Streptomyces</taxon>
    </lineage>
</organism>
<dbReference type="InterPro" id="IPR036259">
    <property type="entry name" value="MFS_trans_sf"/>
</dbReference>
<dbReference type="SUPFAM" id="SSF103473">
    <property type="entry name" value="MFS general substrate transporter"/>
    <property type="match status" value="1"/>
</dbReference>
<evidence type="ECO:0000256" key="1">
    <source>
        <dbReference type="ARBA" id="ARBA00004651"/>
    </source>
</evidence>
<keyword evidence="2" id="KW-1003">Cell membrane</keyword>
<feature type="transmembrane region" description="Helical" evidence="7">
    <location>
        <begin position="308"/>
        <end position="325"/>
    </location>
</feature>
<dbReference type="Pfam" id="PF07690">
    <property type="entry name" value="MFS_1"/>
    <property type="match status" value="1"/>
</dbReference>
<evidence type="ECO:0000256" key="2">
    <source>
        <dbReference type="ARBA" id="ARBA00022475"/>
    </source>
</evidence>
<dbReference type="PANTHER" id="PTHR23513:SF6">
    <property type="entry name" value="MAJOR FACILITATOR SUPERFAMILY ASSOCIATED DOMAIN-CONTAINING PROTEIN"/>
    <property type="match status" value="1"/>
</dbReference>
<keyword evidence="9" id="KW-1185">Reference proteome</keyword>
<feature type="transmembrane region" description="Helical" evidence="7">
    <location>
        <begin position="56"/>
        <end position="79"/>
    </location>
</feature>